<evidence type="ECO:0000256" key="3">
    <source>
        <dbReference type="ARBA" id="ARBA00022525"/>
    </source>
</evidence>
<name>A0A7J0G7T5_9ERIC</name>
<dbReference type="InterPro" id="IPR039271">
    <property type="entry name" value="Kiwellin-like"/>
</dbReference>
<organism evidence="5 7">
    <name type="scientific">Actinidia rufa</name>
    <dbReference type="NCBI Taxonomy" id="165716"/>
    <lineage>
        <taxon>Eukaryota</taxon>
        <taxon>Viridiplantae</taxon>
        <taxon>Streptophyta</taxon>
        <taxon>Embryophyta</taxon>
        <taxon>Tracheophyta</taxon>
        <taxon>Spermatophyta</taxon>
        <taxon>Magnoliopsida</taxon>
        <taxon>eudicotyledons</taxon>
        <taxon>Gunneridae</taxon>
        <taxon>Pentapetalae</taxon>
        <taxon>asterids</taxon>
        <taxon>Ericales</taxon>
        <taxon>Actinidiaceae</taxon>
        <taxon>Actinidia</taxon>
    </lineage>
</organism>
<keyword evidence="7" id="KW-1185">Reference proteome</keyword>
<comment type="subcellular location">
    <subcellularLocation>
        <location evidence="1">Secreted</location>
    </subcellularLocation>
</comment>
<dbReference type="GO" id="GO:0005576">
    <property type="term" value="C:extracellular region"/>
    <property type="evidence" value="ECO:0007669"/>
    <property type="project" value="UniProtKB-SubCell"/>
</dbReference>
<dbReference type="InterPro" id="IPR036908">
    <property type="entry name" value="RlpA-like_sf"/>
</dbReference>
<dbReference type="Pfam" id="PF24300">
    <property type="entry name" value="KWL1"/>
    <property type="match status" value="1"/>
</dbReference>
<keyword evidence="3" id="KW-0964">Secreted</keyword>
<gene>
    <name evidence="5" type="ORF">Acr_18g0010340</name>
    <name evidence="6" type="ORF">Acr_18g0010490</name>
</gene>
<evidence type="ECO:0000313" key="5">
    <source>
        <dbReference type="EMBL" id="GFZ06864.1"/>
    </source>
</evidence>
<evidence type="ECO:0000313" key="7">
    <source>
        <dbReference type="Proteomes" id="UP000585474"/>
    </source>
</evidence>
<evidence type="ECO:0000256" key="1">
    <source>
        <dbReference type="ARBA" id="ARBA00004613"/>
    </source>
</evidence>
<dbReference type="EMBL" id="BJWL01000018">
    <property type="protein sequence ID" value="GFZ06879.1"/>
    <property type="molecule type" value="Genomic_DNA"/>
</dbReference>
<evidence type="ECO:0000313" key="6">
    <source>
        <dbReference type="EMBL" id="GFZ06879.1"/>
    </source>
</evidence>
<dbReference type="PANTHER" id="PTHR33191:SF94">
    <property type="entry name" value="PUTATIVE-RELATED"/>
    <property type="match status" value="1"/>
</dbReference>
<accession>A0A7J0G7T5</accession>
<evidence type="ECO:0000256" key="2">
    <source>
        <dbReference type="ARBA" id="ARBA00005592"/>
    </source>
</evidence>
<reference evidence="5 7" key="1">
    <citation type="submission" date="2019-07" db="EMBL/GenBank/DDBJ databases">
        <title>De Novo Assembly of kiwifruit Actinidia rufa.</title>
        <authorList>
            <person name="Sugita-Konishi S."/>
            <person name="Sato K."/>
            <person name="Mori E."/>
            <person name="Abe Y."/>
            <person name="Kisaki G."/>
            <person name="Hamano K."/>
            <person name="Suezawa K."/>
            <person name="Otani M."/>
            <person name="Fukuda T."/>
            <person name="Manabe T."/>
            <person name="Gomi K."/>
            <person name="Tabuchi M."/>
            <person name="Akimitsu K."/>
            <person name="Kataoka I."/>
        </authorList>
    </citation>
    <scope>NUCLEOTIDE SEQUENCE [LARGE SCALE GENOMIC DNA]</scope>
    <source>
        <strain evidence="7">cv. Fuchu</strain>
        <strain evidence="5">Fuchu</strain>
    </source>
</reference>
<dbReference type="OrthoDB" id="406505at2759"/>
<dbReference type="EMBL" id="BJWL01000018">
    <property type="protein sequence ID" value="GFZ06864.1"/>
    <property type="molecule type" value="Genomic_DNA"/>
</dbReference>
<dbReference type="AlphaFoldDB" id="A0A7J0G7T5"/>
<keyword evidence="4" id="KW-0732">Signal</keyword>
<dbReference type="SUPFAM" id="SSF50685">
    <property type="entry name" value="Barwin-like endoglucanases"/>
    <property type="match status" value="1"/>
</dbReference>
<dbReference type="Gene3D" id="2.40.40.10">
    <property type="entry name" value="RlpA-like domain"/>
    <property type="match status" value="1"/>
</dbReference>
<proteinExistence type="inferred from homology"/>
<sequence>MRHRECLCCIQGKLYATYQCSPPVSQRTKAVLTLYSFEKGGDGGAPSRSDNMHHSDNTPVVALSTGWFNHQRRCLNNITIYGNGWSVKAMVVDECDSTGL</sequence>
<dbReference type="PANTHER" id="PTHR33191">
    <property type="entry name" value="RIPENING-RELATED PROTEIN 2-RELATED"/>
    <property type="match status" value="1"/>
</dbReference>
<dbReference type="Proteomes" id="UP000585474">
    <property type="component" value="Unassembled WGS sequence"/>
</dbReference>
<evidence type="ECO:0000256" key="4">
    <source>
        <dbReference type="ARBA" id="ARBA00022729"/>
    </source>
</evidence>
<comment type="caution">
    <text evidence="5">The sequence shown here is derived from an EMBL/GenBank/DDBJ whole genome shotgun (WGS) entry which is preliminary data.</text>
</comment>
<protein>
    <submittedName>
        <fullName evidence="5">Uncharacterized protein</fullName>
    </submittedName>
</protein>
<comment type="similarity">
    <text evidence="2">Belongs to the kiwellin family.</text>
</comment>